<accession>A0AAV1XRR4</accession>
<dbReference type="Proteomes" id="UP001497480">
    <property type="component" value="Unassembled WGS sequence"/>
</dbReference>
<reference evidence="2 3" key="1">
    <citation type="submission" date="2024-03" db="EMBL/GenBank/DDBJ databases">
        <authorList>
            <person name="Martinez-Hernandez J."/>
        </authorList>
    </citation>
    <scope>NUCLEOTIDE SEQUENCE [LARGE SCALE GENOMIC DNA]</scope>
</reference>
<evidence type="ECO:0000313" key="2">
    <source>
        <dbReference type="EMBL" id="CAL0324269.1"/>
    </source>
</evidence>
<sequence length="140" mass="15634">MTLAPTATVTVRSITPTITTAQKLWDTRFSYLSAGVVTMLCLIALALLIIALYYRILMTQSQHQHGGNGNLEKEGDTQMKEQVKLIMLGTIRKKTTRDLEVCDKFQKEIHNNHVGVVVVEGTTSTQENQASQETQQQQSQ</sequence>
<evidence type="ECO:0000313" key="3">
    <source>
        <dbReference type="Proteomes" id="UP001497480"/>
    </source>
</evidence>
<proteinExistence type="predicted"/>
<gene>
    <name evidence="2" type="ORF">LLUT_LOCUS25329</name>
</gene>
<protein>
    <submittedName>
        <fullName evidence="2">Uncharacterized protein</fullName>
    </submittedName>
</protein>
<dbReference type="AlphaFoldDB" id="A0AAV1XRR4"/>
<evidence type="ECO:0000256" key="1">
    <source>
        <dbReference type="SAM" id="Phobius"/>
    </source>
</evidence>
<keyword evidence="1" id="KW-0472">Membrane</keyword>
<organism evidence="2 3">
    <name type="scientific">Lupinus luteus</name>
    <name type="common">European yellow lupine</name>
    <dbReference type="NCBI Taxonomy" id="3873"/>
    <lineage>
        <taxon>Eukaryota</taxon>
        <taxon>Viridiplantae</taxon>
        <taxon>Streptophyta</taxon>
        <taxon>Embryophyta</taxon>
        <taxon>Tracheophyta</taxon>
        <taxon>Spermatophyta</taxon>
        <taxon>Magnoliopsida</taxon>
        <taxon>eudicotyledons</taxon>
        <taxon>Gunneridae</taxon>
        <taxon>Pentapetalae</taxon>
        <taxon>rosids</taxon>
        <taxon>fabids</taxon>
        <taxon>Fabales</taxon>
        <taxon>Fabaceae</taxon>
        <taxon>Papilionoideae</taxon>
        <taxon>50 kb inversion clade</taxon>
        <taxon>genistoids sensu lato</taxon>
        <taxon>core genistoids</taxon>
        <taxon>Genisteae</taxon>
        <taxon>Lupinus</taxon>
    </lineage>
</organism>
<keyword evidence="1" id="KW-1133">Transmembrane helix</keyword>
<feature type="transmembrane region" description="Helical" evidence="1">
    <location>
        <begin position="31"/>
        <end position="54"/>
    </location>
</feature>
<keyword evidence="1" id="KW-0812">Transmembrane</keyword>
<name>A0AAV1XRR4_LUPLU</name>
<dbReference type="EMBL" id="CAXHTB010000017">
    <property type="protein sequence ID" value="CAL0324269.1"/>
    <property type="molecule type" value="Genomic_DNA"/>
</dbReference>
<keyword evidence="3" id="KW-1185">Reference proteome</keyword>
<comment type="caution">
    <text evidence="2">The sequence shown here is derived from an EMBL/GenBank/DDBJ whole genome shotgun (WGS) entry which is preliminary data.</text>
</comment>